<accession>A0A8S5QA84</accession>
<evidence type="ECO:0000313" key="1">
    <source>
        <dbReference type="EMBL" id="DAE15669.1"/>
    </source>
</evidence>
<reference evidence="1" key="1">
    <citation type="journal article" date="2021" name="Proc. Natl. Acad. Sci. U.S.A.">
        <title>A Catalog of Tens of Thousands of Viruses from Human Metagenomes Reveals Hidden Associations with Chronic Diseases.</title>
        <authorList>
            <person name="Tisza M.J."/>
            <person name="Buck C.B."/>
        </authorList>
    </citation>
    <scope>NUCLEOTIDE SEQUENCE</scope>
    <source>
        <strain evidence="1">Ct2ZW1</strain>
    </source>
</reference>
<protein>
    <submittedName>
        <fullName evidence="1">Uncharacterized protein</fullName>
    </submittedName>
</protein>
<organism evidence="1">
    <name type="scientific">Siphoviridae sp. ct2ZW1</name>
    <dbReference type="NCBI Taxonomy" id="2825316"/>
    <lineage>
        <taxon>Viruses</taxon>
        <taxon>Duplodnaviria</taxon>
        <taxon>Heunggongvirae</taxon>
        <taxon>Uroviricota</taxon>
        <taxon>Caudoviricetes</taxon>
    </lineage>
</organism>
<dbReference type="EMBL" id="BK015609">
    <property type="protein sequence ID" value="DAE15669.1"/>
    <property type="molecule type" value="Genomic_DNA"/>
</dbReference>
<proteinExistence type="predicted"/>
<sequence>MYSERFTIEAQWELKKVTSIEELEKIVQEIKENKE</sequence>
<name>A0A8S5QA84_9CAUD</name>